<name>A0A250VA72_STROL</name>
<keyword evidence="2" id="KW-1185">Reference proteome</keyword>
<gene>
    <name evidence="1" type="ORF">SO3561_02389</name>
</gene>
<sequence length="509" mass="55579">MTLSSGQDLQYLESLDSVRMPWPGPTGISDSERQRRDDHELQVFIEVLMTLALGRDVVVPQSYAFDSTGFLSVAHTVLQARNATAINEHPFRLHLFRANSFEDAATSILGRAFDKNHPFLSSLLPELHKPEQYGLDSHHVRWQSESFDRLLNSDWIGDIRAQALNEIRTEFRGLPRVRANPPAAPLGLGELLTSTIAETSPMGRAAQSLPEPFREVHAELVSAIRRLDPTRSGAFNERSRLRIPDPWPDDPDRRTPEEIVGSKSTLNLVIEFVDTLHNVIVADSIGIAPATFSTDVSVGDRILISRAIAQELAIAQYRSATYRPAWLPHQDVSAGESEEHPLFEVRLNSQATVTESRTLGQFSNLRDNAVDAIAALLDARAQRGGSGRARSPFWKGMDKLAAAENATAARKALDAHLACVASILGGQGDAGLVGKFGVQVFLTGSGATGPAIAAALWQFPSVLEFSAIAIGALAPTMTKEGVQSARRWQGTRRRAHALGRVVDVRGYQS</sequence>
<organism evidence="1 2">
    <name type="scientific">Streptomyces olivochromogenes</name>
    <dbReference type="NCBI Taxonomy" id="1963"/>
    <lineage>
        <taxon>Bacteria</taxon>
        <taxon>Bacillati</taxon>
        <taxon>Actinomycetota</taxon>
        <taxon>Actinomycetes</taxon>
        <taxon>Kitasatosporales</taxon>
        <taxon>Streptomycetaceae</taxon>
        <taxon>Streptomyces</taxon>
    </lineage>
</organism>
<dbReference type="AlphaFoldDB" id="A0A250VA72"/>
<dbReference type="EMBL" id="BDQI01000003">
    <property type="protein sequence ID" value="GAX50890.1"/>
    <property type="molecule type" value="Genomic_DNA"/>
</dbReference>
<accession>A0A250VA72</accession>
<protein>
    <submittedName>
        <fullName evidence="1">Uncharacterized protein</fullName>
    </submittedName>
</protein>
<dbReference type="Proteomes" id="UP000217446">
    <property type="component" value="Unassembled WGS sequence"/>
</dbReference>
<reference evidence="2" key="1">
    <citation type="submission" date="2017-05" db="EMBL/GenBank/DDBJ databases">
        <title>Streptomyces olivochromogenes NBRC 3561 whole genome shotgun sequence.</title>
        <authorList>
            <person name="Dohra H."/>
            <person name="Kodani S."/>
        </authorList>
    </citation>
    <scope>NUCLEOTIDE SEQUENCE [LARGE SCALE GENOMIC DNA]</scope>
    <source>
        <strain evidence="2">NBRC 3561</strain>
    </source>
</reference>
<proteinExistence type="predicted"/>
<evidence type="ECO:0000313" key="2">
    <source>
        <dbReference type="Proteomes" id="UP000217446"/>
    </source>
</evidence>
<comment type="caution">
    <text evidence="1">The sequence shown here is derived from an EMBL/GenBank/DDBJ whole genome shotgun (WGS) entry which is preliminary data.</text>
</comment>
<evidence type="ECO:0000313" key="1">
    <source>
        <dbReference type="EMBL" id="GAX50890.1"/>
    </source>
</evidence>